<evidence type="ECO:0000259" key="11">
    <source>
        <dbReference type="PROSITE" id="PS51194"/>
    </source>
</evidence>
<dbReference type="PANTHER" id="PTHR47161">
    <property type="entry name" value="LYMPHOID-SPECIFIC HELICASE"/>
    <property type="match status" value="1"/>
</dbReference>
<dbReference type="SMART" id="SM00487">
    <property type="entry name" value="DEXDc"/>
    <property type="match status" value="1"/>
</dbReference>
<dbReference type="SMART" id="SM00490">
    <property type="entry name" value="HELICc"/>
    <property type="match status" value="1"/>
</dbReference>
<comment type="subcellular location">
    <subcellularLocation>
        <location evidence="1">Nucleus</location>
    </subcellularLocation>
</comment>
<dbReference type="GeneID" id="37015408"/>
<comment type="similarity">
    <text evidence="2">Belongs to the SNF2/RAD54 helicase family.</text>
</comment>
<dbReference type="STRING" id="1684307.A0A316UAA7"/>
<evidence type="ECO:0000256" key="5">
    <source>
        <dbReference type="ARBA" id="ARBA00022806"/>
    </source>
</evidence>
<feature type="region of interest" description="Disordered" evidence="9">
    <location>
        <begin position="219"/>
        <end position="256"/>
    </location>
</feature>
<name>A0A316UAA7_9BASI</name>
<keyword evidence="5" id="KW-0347">Helicase</keyword>
<evidence type="ECO:0000256" key="4">
    <source>
        <dbReference type="ARBA" id="ARBA00022801"/>
    </source>
</evidence>
<dbReference type="Proteomes" id="UP000245942">
    <property type="component" value="Unassembled WGS sequence"/>
</dbReference>
<reference evidence="12 13" key="1">
    <citation type="journal article" date="2018" name="Mol. Biol. Evol.">
        <title>Broad Genomic Sampling Reveals a Smut Pathogenic Ancestry of the Fungal Clade Ustilaginomycotina.</title>
        <authorList>
            <person name="Kijpornyongpan T."/>
            <person name="Mondo S.J."/>
            <person name="Barry K."/>
            <person name="Sandor L."/>
            <person name="Lee J."/>
            <person name="Lipzen A."/>
            <person name="Pangilinan J."/>
            <person name="LaButti K."/>
            <person name="Hainaut M."/>
            <person name="Henrissat B."/>
            <person name="Grigoriev I.V."/>
            <person name="Spatafora J.W."/>
            <person name="Aime M.C."/>
        </authorList>
    </citation>
    <scope>NUCLEOTIDE SEQUENCE [LARGE SCALE GENOMIC DNA]</scope>
    <source>
        <strain evidence="12 13">MCA 4718</strain>
    </source>
</reference>
<feature type="region of interest" description="Disordered" evidence="9">
    <location>
        <begin position="1"/>
        <end position="116"/>
    </location>
</feature>
<dbReference type="Pfam" id="PF00176">
    <property type="entry name" value="SNF2-rel_dom"/>
    <property type="match status" value="1"/>
</dbReference>
<evidence type="ECO:0000256" key="6">
    <source>
        <dbReference type="ARBA" id="ARBA00022840"/>
    </source>
</evidence>
<evidence type="ECO:0000256" key="1">
    <source>
        <dbReference type="ARBA" id="ARBA00004123"/>
    </source>
</evidence>
<gene>
    <name evidence="12" type="ORF">BCV69DRAFT_289769</name>
</gene>
<organism evidence="12 13">
    <name type="scientific">Pseudomicrostroma glucosiphilum</name>
    <dbReference type="NCBI Taxonomy" id="1684307"/>
    <lineage>
        <taxon>Eukaryota</taxon>
        <taxon>Fungi</taxon>
        <taxon>Dikarya</taxon>
        <taxon>Basidiomycota</taxon>
        <taxon>Ustilaginomycotina</taxon>
        <taxon>Exobasidiomycetes</taxon>
        <taxon>Microstromatales</taxon>
        <taxon>Microstromatales incertae sedis</taxon>
        <taxon>Pseudomicrostroma</taxon>
    </lineage>
</organism>
<dbReference type="GO" id="GO:0016787">
    <property type="term" value="F:hydrolase activity"/>
    <property type="evidence" value="ECO:0007669"/>
    <property type="project" value="UniProtKB-KW"/>
</dbReference>
<dbReference type="InterPro" id="IPR001650">
    <property type="entry name" value="Helicase_C-like"/>
</dbReference>
<feature type="region of interest" description="Disordered" evidence="9">
    <location>
        <begin position="560"/>
        <end position="607"/>
    </location>
</feature>
<dbReference type="InterPro" id="IPR038718">
    <property type="entry name" value="SNF2-like_sf"/>
</dbReference>
<proteinExistence type="inferred from homology"/>
<dbReference type="InterPro" id="IPR000330">
    <property type="entry name" value="SNF2_N"/>
</dbReference>
<dbReference type="FunFam" id="3.40.50.10810:FF:000015">
    <property type="entry name" value="lymphoid-specific helicase isoform X1"/>
    <property type="match status" value="1"/>
</dbReference>
<dbReference type="GO" id="GO:0005721">
    <property type="term" value="C:pericentric heterochromatin"/>
    <property type="evidence" value="ECO:0007669"/>
    <property type="project" value="TreeGrafter"/>
</dbReference>
<evidence type="ECO:0000256" key="7">
    <source>
        <dbReference type="ARBA" id="ARBA00023054"/>
    </source>
</evidence>
<dbReference type="InterPro" id="IPR014001">
    <property type="entry name" value="Helicase_ATP-bd"/>
</dbReference>
<evidence type="ECO:0000256" key="9">
    <source>
        <dbReference type="SAM" id="MobiDB-lite"/>
    </source>
</evidence>
<feature type="compositionally biased region" description="Polar residues" evidence="9">
    <location>
        <begin position="565"/>
        <end position="583"/>
    </location>
</feature>
<keyword evidence="8" id="KW-0539">Nucleus</keyword>
<sequence length="953" mass="106324">MAVPAKPESQADADDDQSVDEELLATARALDADESEYREGAGEGVGDEAPQHAHGSNGHAANGANGSSSSAQGSGRGRKAMTEEEKEDARRRKKQQEEEEEDSEVHKQRASKLKFLLQRSGVYSKIMADKMEKERKARAEAQLKESKANANGHTGEDQGGYSKGVAKGVAAGRSTRAGDADEKKVDSSSAPRQKRANAGKRKTDDDDWEVSKYITKDDLKSGTSTPVKKLKSQNGTPSSRPSTPSSSRSSRQPALVTGAELRDYQIDGYEWLVGLYENGLNGILADEMGLGKTLQTISFLAHLRGKGVWGPFLVVAPLSTIANWVNEFERFTPGIPVLLYHSRGKAERAELRRHLKYPTTPEEKKAFPVVVTSFEVAMMDRAHLSHLKWKYIVVDEGHRLKNMNCKLIQELKRFKSAQRLILTGTPLHNNLKELWSLLNFILPDIFDDLETFEKWFDFSDIHNEGGDNRLLSKEDSRSVITQLHSILKPFLLRRLKVDVESNLPPKKEYLLYAPLTALQKELYEECVHGTIRKWLLEKKTGLSYAEIRSLLGESPPVETIEYNGANGSDANYQNGHAESQGPTGSAKRRIRSRGNNVSYAEDETDDQFADRIEAGDDEEQEEAEPLSASDQEREGKLYAIKQAQKDIHNMKLQNLFMQLRKICCHPYLFDWPKQPDGQMLVDKSLETSSGKMLMLNRLLDALFAKKHKVLIFSQFTTILDIIEDWADEYKKIKTCRIDGTTSQEDRRMQMKSFNEDTSDDSVKLFLLSTRAGGLGINLVAADTVIFYDSDWNPQMDLQAQDRVHRIGQKKPVLIFRLVSANTVESRLLKRAGDKRKLEAIVIKNGEFQLPAGVSGADLLNGSAAGRSTSKGKQESMQDMARSLMALEGEKVQLAEEGDEIISDAQLEMLLDRSDAAYKRQTGWVASDASGKFEVTETNADAANEDLAKLMAES</sequence>
<evidence type="ECO:0000256" key="3">
    <source>
        <dbReference type="ARBA" id="ARBA00022741"/>
    </source>
</evidence>
<feature type="compositionally biased region" description="Acidic residues" evidence="9">
    <location>
        <begin position="11"/>
        <end position="23"/>
    </location>
</feature>
<dbReference type="PROSITE" id="PS51192">
    <property type="entry name" value="HELICASE_ATP_BIND_1"/>
    <property type="match status" value="1"/>
</dbReference>
<dbReference type="Pfam" id="PF00271">
    <property type="entry name" value="Helicase_C"/>
    <property type="match status" value="1"/>
</dbReference>
<feature type="region of interest" description="Disordered" evidence="9">
    <location>
        <begin position="131"/>
        <end position="207"/>
    </location>
</feature>
<dbReference type="InterPro" id="IPR049730">
    <property type="entry name" value="SNF2/RAD54-like_C"/>
</dbReference>
<dbReference type="GO" id="GO:0005634">
    <property type="term" value="C:nucleus"/>
    <property type="evidence" value="ECO:0007669"/>
    <property type="project" value="UniProtKB-SubCell"/>
</dbReference>
<dbReference type="PROSITE" id="PS51194">
    <property type="entry name" value="HELICASE_CTER"/>
    <property type="match status" value="1"/>
</dbReference>
<feature type="domain" description="Helicase C-terminal" evidence="11">
    <location>
        <begin position="694"/>
        <end position="848"/>
    </location>
</feature>
<dbReference type="GO" id="GO:0004386">
    <property type="term" value="F:helicase activity"/>
    <property type="evidence" value="ECO:0007669"/>
    <property type="project" value="UniProtKB-KW"/>
</dbReference>
<keyword evidence="4" id="KW-0378">Hydrolase</keyword>
<dbReference type="SUPFAM" id="SSF52540">
    <property type="entry name" value="P-loop containing nucleoside triphosphate hydrolases"/>
    <property type="match status" value="2"/>
</dbReference>
<protein>
    <submittedName>
        <fullName evidence="12">Uncharacterized protein</fullName>
    </submittedName>
</protein>
<dbReference type="GO" id="GO:0044027">
    <property type="term" value="P:negative regulation of gene expression via chromosomal CpG island methylation"/>
    <property type="evidence" value="ECO:0007669"/>
    <property type="project" value="TreeGrafter"/>
</dbReference>
<accession>A0A316UAA7</accession>
<dbReference type="GO" id="GO:0005524">
    <property type="term" value="F:ATP binding"/>
    <property type="evidence" value="ECO:0007669"/>
    <property type="project" value="UniProtKB-KW"/>
</dbReference>
<evidence type="ECO:0000259" key="10">
    <source>
        <dbReference type="PROSITE" id="PS51192"/>
    </source>
</evidence>
<keyword evidence="3" id="KW-0547">Nucleotide-binding</keyword>
<evidence type="ECO:0000256" key="2">
    <source>
        <dbReference type="ARBA" id="ARBA00007025"/>
    </source>
</evidence>
<keyword evidence="7" id="KW-0175">Coiled coil</keyword>
<feature type="compositionally biased region" description="Low complexity" evidence="9">
    <location>
        <begin position="52"/>
        <end position="73"/>
    </location>
</feature>
<feature type="compositionally biased region" description="Basic and acidic residues" evidence="9">
    <location>
        <begin position="176"/>
        <end position="186"/>
    </location>
</feature>
<dbReference type="GO" id="GO:0031508">
    <property type="term" value="P:pericentric heterochromatin formation"/>
    <property type="evidence" value="ECO:0007669"/>
    <property type="project" value="TreeGrafter"/>
</dbReference>
<dbReference type="EMBL" id="KZ819324">
    <property type="protein sequence ID" value="PWN21754.1"/>
    <property type="molecule type" value="Genomic_DNA"/>
</dbReference>
<evidence type="ECO:0000256" key="8">
    <source>
        <dbReference type="ARBA" id="ARBA00023242"/>
    </source>
</evidence>
<dbReference type="AlphaFoldDB" id="A0A316UAA7"/>
<dbReference type="Gene3D" id="3.40.50.300">
    <property type="entry name" value="P-loop containing nucleotide triphosphate hydrolases"/>
    <property type="match status" value="1"/>
</dbReference>
<dbReference type="RefSeq" id="XP_025348914.1">
    <property type="nucleotide sequence ID" value="XM_025493674.1"/>
</dbReference>
<dbReference type="PANTHER" id="PTHR47161:SF1">
    <property type="entry name" value="LYMPHOID-SPECIFIC HELICASE"/>
    <property type="match status" value="1"/>
</dbReference>
<keyword evidence="6" id="KW-0067">ATP-binding</keyword>
<dbReference type="CDD" id="cd18793">
    <property type="entry name" value="SF2_C_SNF"/>
    <property type="match status" value="1"/>
</dbReference>
<keyword evidence="13" id="KW-1185">Reference proteome</keyword>
<dbReference type="Gene3D" id="3.40.50.10810">
    <property type="entry name" value="Tandem AAA-ATPase domain"/>
    <property type="match status" value="1"/>
</dbReference>
<evidence type="ECO:0000313" key="12">
    <source>
        <dbReference type="EMBL" id="PWN21754.1"/>
    </source>
</evidence>
<dbReference type="GO" id="GO:0006346">
    <property type="term" value="P:DNA methylation-dependent constitutive heterochromatin formation"/>
    <property type="evidence" value="ECO:0007669"/>
    <property type="project" value="TreeGrafter"/>
</dbReference>
<feature type="compositionally biased region" description="Basic and acidic residues" evidence="9">
    <location>
        <begin position="80"/>
        <end position="90"/>
    </location>
</feature>
<evidence type="ECO:0000313" key="13">
    <source>
        <dbReference type="Proteomes" id="UP000245942"/>
    </source>
</evidence>
<feature type="domain" description="Helicase ATP-binding" evidence="10">
    <location>
        <begin position="273"/>
        <end position="444"/>
    </location>
</feature>
<dbReference type="OrthoDB" id="5857104at2759"/>
<feature type="compositionally biased region" description="Low complexity" evidence="9">
    <location>
        <begin position="236"/>
        <end position="251"/>
    </location>
</feature>
<dbReference type="InterPro" id="IPR027417">
    <property type="entry name" value="P-loop_NTPase"/>
</dbReference>
<dbReference type="GO" id="GO:0003682">
    <property type="term" value="F:chromatin binding"/>
    <property type="evidence" value="ECO:0007669"/>
    <property type="project" value="TreeGrafter"/>
</dbReference>
<feature type="compositionally biased region" description="Basic and acidic residues" evidence="9">
    <location>
        <begin position="131"/>
        <end position="147"/>
    </location>
</feature>